<dbReference type="PANTHER" id="PTHR35335">
    <property type="entry name" value="UPF0716 PROTEIN FXSA"/>
    <property type="match status" value="1"/>
</dbReference>
<keyword evidence="1" id="KW-0472">Membrane</keyword>
<dbReference type="Proteomes" id="UP000323917">
    <property type="component" value="Chromosome"/>
</dbReference>
<organism evidence="2 3">
    <name type="scientific">Bythopirellula goksoeyrii</name>
    <dbReference type="NCBI Taxonomy" id="1400387"/>
    <lineage>
        <taxon>Bacteria</taxon>
        <taxon>Pseudomonadati</taxon>
        <taxon>Planctomycetota</taxon>
        <taxon>Planctomycetia</taxon>
        <taxon>Pirellulales</taxon>
        <taxon>Lacipirellulaceae</taxon>
        <taxon>Bythopirellula</taxon>
    </lineage>
</organism>
<dbReference type="NCBIfam" id="NF008528">
    <property type="entry name" value="PRK11463.1-2"/>
    <property type="match status" value="1"/>
</dbReference>
<dbReference type="InterPro" id="IPR007313">
    <property type="entry name" value="FxsA"/>
</dbReference>
<reference evidence="2 3" key="1">
    <citation type="submission" date="2019-08" db="EMBL/GenBank/DDBJ databases">
        <title>Deep-cultivation of Planctomycetes and their phenomic and genomic characterization uncovers novel biology.</title>
        <authorList>
            <person name="Wiegand S."/>
            <person name="Jogler M."/>
            <person name="Boedeker C."/>
            <person name="Pinto D."/>
            <person name="Vollmers J."/>
            <person name="Rivas-Marin E."/>
            <person name="Kohn T."/>
            <person name="Peeters S.H."/>
            <person name="Heuer A."/>
            <person name="Rast P."/>
            <person name="Oberbeckmann S."/>
            <person name="Bunk B."/>
            <person name="Jeske O."/>
            <person name="Meyerdierks A."/>
            <person name="Storesund J.E."/>
            <person name="Kallscheuer N."/>
            <person name="Luecker S."/>
            <person name="Lage O.M."/>
            <person name="Pohl T."/>
            <person name="Merkel B.J."/>
            <person name="Hornburger P."/>
            <person name="Mueller R.-W."/>
            <person name="Bruemmer F."/>
            <person name="Labrenz M."/>
            <person name="Spormann A.M."/>
            <person name="Op den Camp H."/>
            <person name="Overmann J."/>
            <person name="Amann R."/>
            <person name="Jetten M.S.M."/>
            <person name="Mascher T."/>
            <person name="Medema M.H."/>
            <person name="Devos D.P."/>
            <person name="Kaster A.-K."/>
            <person name="Ovreas L."/>
            <person name="Rohde M."/>
            <person name="Galperin M.Y."/>
            <person name="Jogler C."/>
        </authorList>
    </citation>
    <scope>NUCLEOTIDE SEQUENCE [LARGE SCALE GENOMIC DNA]</scope>
    <source>
        <strain evidence="2 3">Pr1d</strain>
    </source>
</reference>
<gene>
    <name evidence="2" type="ORF">Pr1d_51090</name>
</gene>
<evidence type="ECO:0000313" key="3">
    <source>
        <dbReference type="Proteomes" id="UP000323917"/>
    </source>
</evidence>
<feature type="transmembrane region" description="Helical" evidence="1">
    <location>
        <begin position="134"/>
        <end position="159"/>
    </location>
</feature>
<sequence>MIPTEPVRAILSRRVWADKKIASICIPTSTIRNNREVRKKACLSTGLLIYTPTPYHEDIMLQLLLLFTLLPLTELWLLVQLSGVFGFWTTIAVVLATGIAGAALARWQGFQALNRMQSEMQQGMLPAKALGDGALILVAGLLLITPGVLTDIFGLSLLIPPLRSLVMKGVRHWFAKNVRVQSVNVWDGTGEDTVRGNSTVVEGRVIDAHVVDESEAKAPADQQP</sequence>
<keyword evidence="1" id="KW-1133">Transmembrane helix</keyword>
<feature type="transmembrane region" description="Helical" evidence="1">
    <location>
        <begin position="85"/>
        <end position="107"/>
    </location>
</feature>
<dbReference type="PANTHER" id="PTHR35335:SF1">
    <property type="entry name" value="UPF0716 PROTEIN FXSA"/>
    <property type="match status" value="1"/>
</dbReference>
<proteinExistence type="predicted"/>
<evidence type="ECO:0000256" key="1">
    <source>
        <dbReference type="SAM" id="Phobius"/>
    </source>
</evidence>
<dbReference type="EMBL" id="CP042913">
    <property type="protein sequence ID" value="QEG37762.1"/>
    <property type="molecule type" value="Genomic_DNA"/>
</dbReference>
<dbReference type="KEGG" id="bgok:Pr1d_51090"/>
<dbReference type="GO" id="GO:0016020">
    <property type="term" value="C:membrane"/>
    <property type="evidence" value="ECO:0007669"/>
    <property type="project" value="InterPro"/>
</dbReference>
<accession>A0A5B9QJ72</accession>
<dbReference type="AlphaFoldDB" id="A0A5B9QJ72"/>
<feature type="transmembrane region" description="Helical" evidence="1">
    <location>
        <begin position="59"/>
        <end position="78"/>
    </location>
</feature>
<name>A0A5B9QJ72_9BACT</name>
<keyword evidence="1" id="KW-0812">Transmembrane</keyword>
<keyword evidence="3" id="KW-1185">Reference proteome</keyword>
<protein>
    <submittedName>
        <fullName evidence="2">Phage T7 F exclusion suppressor FxsA</fullName>
    </submittedName>
</protein>
<dbReference type="Pfam" id="PF04186">
    <property type="entry name" value="FxsA"/>
    <property type="match status" value="1"/>
</dbReference>
<evidence type="ECO:0000313" key="2">
    <source>
        <dbReference type="EMBL" id="QEG37762.1"/>
    </source>
</evidence>